<organism evidence="1 2">
    <name type="scientific">Arthrobacter halodurans</name>
    <dbReference type="NCBI Taxonomy" id="516699"/>
    <lineage>
        <taxon>Bacteria</taxon>
        <taxon>Bacillati</taxon>
        <taxon>Actinomycetota</taxon>
        <taxon>Actinomycetes</taxon>
        <taxon>Micrococcales</taxon>
        <taxon>Micrococcaceae</taxon>
        <taxon>Arthrobacter</taxon>
    </lineage>
</organism>
<dbReference type="Pfam" id="PF19799">
    <property type="entry name" value="DUF6282"/>
    <property type="match status" value="1"/>
</dbReference>
<dbReference type="InterPro" id="IPR046249">
    <property type="entry name" value="DUF6282"/>
</dbReference>
<dbReference type="Proteomes" id="UP001575652">
    <property type="component" value="Unassembled WGS sequence"/>
</dbReference>
<dbReference type="RefSeq" id="WP_373971165.1">
    <property type="nucleotide sequence ID" value="NZ_JBHDLJ010000003.1"/>
</dbReference>
<protein>
    <submittedName>
        <fullName evidence="1">DUF6282 family protein</fullName>
    </submittedName>
</protein>
<gene>
    <name evidence="1" type="ORF">ACETWP_05260</name>
</gene>
<keyword evidence="2" id="KW-1185">Reference proteome</keyword>
<proteinExistence type="predicted"/>
<accession>A0ABV4UP04</accession>
<dbReference type="InterPro" id="IPR032466">
    <property type="entry name" value="Metal_Hydrolase"/>
</dbReference>
<dbReference type="EMBL" id="JBHDLJ010000003">
    <property type="protein sequence ID" value="MFB0833992.1"/>
    <property type="molecule type" value="Genomic_DNA"/>
</dbReference>
<evidence type="ECO:0000313" key="2">
    <source>
        <dbReference type="Proteomes" id="UP001575652"/>
    </source>
</evidence>
<name>A0ABV4UP04_9MICC</name>
<evidence type="ECO:0000313" key="1">
    <source>
        <dbReference type="EMBL" id="MFB0833992.1"/>
    </source>
</evidence>
<dbReference type="SUPFAM" id="SSF51556">
    <property type="entry name" value="Metallo-dependent hydrolases"/>
    <property type="match status" value="1"/>
</dbReference>
<comment type="caution">
    <text evidence="1">The sequence shown here is derived from an EMBL/GenBank/DDBJ whole genome shotgun (WGS) entry which is preliminary data.</text>
</comment>
<reference evidence="1 2" key="1">
    <citation type="submission" date="2024-09" db="EMBL/GenBank/DDBJ databases">
        <authorList>
            <person name="Salinas-Garcia M.A."/>
            <person name="Prieme A."/>
        </authorList>
    </citation>
    <scope>NUCLEOTIDE SEQUENCE [LARGE SCALE GENOMIC DNA]</scope>
    <source>
        <strain evidence="1 2">DSM 21081</strain>
    </source>
</reference>
<sequence length="327" mass="35075">MAQHPQPSERARDLVRGAYDVHVHIAPDVMKRRIDDVGLAARFAELGMAGFVIKSHYVPTAERAEIVRKLQPGVDALGAITLNASVGGLNPVAVEIAARGGAQFVWLPTVDSTNQRSCLAEEPEGAAPPMWAQLQEDLRDAGMEARAVDLFDAEGALLAPARQVLEVVAKHDMTLATGHLHADESANLIPHAADAGVRRMVITHPEFTSQRMVLDQQRELAARGALLERCLTTPLTGKVAWDVWFGHIRDAGPENSVVSSDLGQPFNPPVEDGMAIAADLLLGRGFTEEEVRLMTVHNSRWLAGAEPLDGAPAHQAAKRPAVVGGKA</sequence>